<evidence type="ECO:0000256" key="3">
    <source>
        <dbReference type="ARBA" id="ARBA00022692"/>
    </source>
</evidence>
<evidence type="ECO:0000256" key="5">
    <source>
        <dbReference type="ARBA" id="ARBA00023136"/>
    </source>
</evidence>
<keyword evidence="3 6" id="KW-0812">Transmembrane</keyword>
<evidence type="ECO:0000256" key="4">
    <source>
        <dbReference type="ARBA" id="ARBA00022989"/>
    </source>
</evidence>
<comment type="similarity">
    <text evidence="2">Belongs to the DRAM/TMEM150 family.</text>
</comment>
<evidence type="ECO:0000256" key="1">
    <source>
        <dbReference type="ARBA" id="ARBA00004127"/>
    </source>
</evidence>
<proteinExistence type="inferred from homology"/>
<reference evidence="8" key="1">
    <citation type="submission" date="2018-07" db="EMBL/GenBank/DDBJ databases">
        <title>Comparative genomics of catfishes provides insights into carnivory and benthic adaptation.</title>
        <authorList>
            <person name="Zhang Y."/>
            <person name="Wang D."/>
            <person name="Peng Z."/>
            <person name="Zheng S."/>
            <person name="Shao F."/>
            <person name="Tao W."/>
        </authorList>
    </citation>
    <scope>NUCLEOTIDE SEQUENCE</scope>
    <source>
        <strain evidence="8">Chongqing</strain>
    </source>
</reference>
<feature type="transmembrane region" description="Helical" evidence="6">
    <location>
        <begin position="112"/>
        <end position="136"/>
    </location>
</feature>
<organism evidence="8 9">
    <name type="scientific">Silurus asotus</name>
    <name type="common">Amur catfish</name>
    <name type="synonym">Parasilurus asotus</name>
    <dbReference type="NCBI Taxonomy" id="30991"/>
    <lineage>
        <taxon>Eukaryota</taxon>
        <taxon>Metazoa</taxon>
        <taxon>Chordata</taxon>
        <taxon>Craniata</taxon>
        <taxon>Vertebrata</taxon>
        <taxon>Euteleostomi</taxon>
        <taxon>Actinopterygii</taxon>
        <taxon>Neopterygii</taxon>
        <taxon>Teleostei</taxon>
        <taxon>Ostariophysi</taxon>
        <taxon>Siluriformes</taxon>
        <taxon>Siluridae</taxon>
        <taxon>Silurus</taxon>
    </lineage>
</organism>
<keyword evidence="9" id="KW-1185">Reference proteome</keyword>
<evidence type="ECO:0000259" key="7">
    <source>
        <dbReference type="Pfam" id="PF10277"/>
    </source>
</evidence>
<evidence type="ECO:0000313" key="9">
    <source>
        <dbReference type="Proteomes" id="UP001205998"/>
    </source>
</evidence>
<protein>
    <recommendedName>
        <fullName evidence="7">CWH43-like N-terminal domain-containing protein</fullName>
    </recommendedName>
</protein>
<gene>
    <name evidence="8" type="ORF">C0J50_7507</name>
</gene>
<dbReference type="InterPro" id="IPR019402">
    <property type="entry name" value="CWH43_N"/>
</dbReference>
<feature type="transmembrane region" description="Helical" evidence="6">
    <location>
        <begin position="48"/>
        <end position="69"/>
    </location>
</feature>
<dbReference type="EMBL" id="MU597129">
    <property type="protein sequence ID" value="KAI5606696.1"/>
    <property type="molecule type" value="Genomic_DNA"/>
</dbReference>
<feature type="domain" description="CWH43-like N-terminal" evidence="7">
    <location>
        <begin position="25"/>
        <end position="202"/>
    </location>
</feature>
<feature type="transmembrane region" description="Helical" evidence="6">
    <location>
        <begin position="148"/>
        <end position="168"/>
    </location>
</feature>
<dbReference type="PANTHER" id="PTHR21324:SF9">
    <property type="entry name" value="TRANSMEMBRANE PROTEIN 150A"/>
    <property type="match status" value="1"/>
</dbReference>
<accession>A0AAD4ZYZ4</accession>
<feature type="transmembrane region" description="Helical" evidence="6">
    <location>
        <begin position="81"/>
        <end position="100"/>
    </location>
</feature>
<keyword evidence="4 6" id="KW-1133">Transmembrane helix</keyword>
<evidence type="ECO:0000256" key="6">
    <source>
        <dbReference type="SAM" id="Phobius"/>
    </source>
</evidence>
<dbReference type="Proteomes" id="UP001205998">
    <property type="component" value="Unassembled WGS sequence"/>
</dbReference>
<dbReference type="GO" id="GO:0012505">
    <property type="term" value="C:endomembrane system"/>
    <property type="evidence" value="ECO:0007669"/>
    <property type="project" value="UniProtKB-SubCell"/>
</dbReference>
<feature type="non-terminal residue" evidence="8">
    <location>
        <position position="228"/>
    </location>
</feature>
<dbReference type="InterPro" id="IPR050911">
    <property type="entry name" value="DRAM/TMEM150_Autophagy_Mod"/>
</dbReference>
<comment type="subcellular location">
    <subcellularLocation>
        <location evidence="1">Endomembrane system</location>
        <topology evidence="1">Multi-pass membrane protein</topology>
    </subcellularLocation>
</comment>
<dbReference type="AlphaFoldDB" id="A0AAD4ZYZ4"/>
<name>A0AAD4ZYZ4_SILAS</name>
<comment type="caution">
    <text evidence="8">The sequence shown here is derived from an EMBL/GenBank/DDBJ whole genome shotgun (WGS) entry which is preliminary data.</text>
</comment>
<dbReference type="Pfam" id="PF10277">
    <property type="entry name" value="Frag1"/>
    <property type="match status" value="1"/>
</dbReference>
<evidence type="ECO:0000256" key="2">
    <source>
        <dbReference type="ARBA" id="ARBA00006565"/>
    </source>
</evidence>
<keyword evidence="5 6" id="KW-0472">Membrane</keyword>
<dbReference type="PANTHER" id="PTHR21324">
    <property type="entry name" value="FASTING-INDUCIBLE INTEGRAL MEMBRANE PROTEIN TM6P1-RELATED"/>
    <property type="match status" value="1"/>
</dbReference>
<feature type="transmembrane region" description="Helical" evidence="6">
    <location>
        <begin position="174"/>
        <end position="196"/>
    </location>
</feature>
<feature type="non-terminal residue" evidence="8">
    <location>
        <position position="1"/>
    </location>
</feature>
<evidence type="ECO:0000313" key="8">
    <source>
        <dbReference type="EMBL" id="KAI5606696.1"/>
    </source>
</evidence>
<sequence>VCVCDMYREYNSSCEEPLAMQNGQFPCCTLDNVPLISKCGVLPPESCWFSLLCSVGSFMMMLIGLLRYAQVMEQQKQNTMLNLMGLCSGWLCAAGLSLVGNFQVDFAKVLHYVGAFLAFPTSLLFVCVQTILTYRLAKTHTHSPTSHFRLTLSLLALITLLLCGVFFLQDSFTLQHWAAVCEWLFVVAVLLFYATFITDFRSVSSHTLVVLIHRGQRQGFSPNESKQE</sequence>